<evidence type="ECO:0000256" key="1">
    <source>
        <dbReference type="SAM" id="Coils"/>
    </source>
</evidence>
<keyword evidence="1" id="KW-0175">Coiled coil</keyword>
<evidence type="ECO:0000313" key="3">
    <source>
        <dbReference type="Proteomes" id="UP000269041"/>
    </source>
</evidence>
<evidence type="ECO:0000313" key="2">
    <source>
        <dbReference type="EMBL" id="RSD31827.1"/>
    </source>
</evidence>
<protein>
    <submittedName>
        <fullName evidence="2">Uncharacterized protein</fullName>
    </submittedName>
</protein>
<dbReference type="Proteomes" id="UP000269041">
    <property type="component" value="Unassembled WGS sequence"/>
</dbReference>
<proteinExistence type="predicted"/>
<comment type="caution">
    <text evidence="2">The sequence shown here is derived from an EMBL/GenBank/DDBJ whole genome shotgun (WGS) entry which is preliminary data.</text>
</comment>
<accession>A0A3R9E0X9</accession>
<reference evidence="2 3" key="1">
    <citation type="submission" date="2018-12" db="EMBL/GenBank/DDBJ databases">
        <title>Genomic taxonomy of the Vibrionaceae family.</title>
        <authorList>
            <person name="Gomez-Gil B."/>
            <person name="Enciso-Ibarra K."/>
        </authorList>
    </citation>
    <scope>NUCLEOTIDE SEQUENCE [LARGE SCALE GENOMIC DNA]</scope>
    <source>
        <strain evidence="2 3">CAIM 594</strain>
    </source>
</reference>
<gene>
    <name evidence="2" type="ORF">EJA03_06915</name>
</gene>
<dbReference type="RefSeq" id="WP_125320508.1">
    <property type="nucleotide sequence ID" value="NZ_AP024890.1"/>
</dbReference>
<sequence length="1317" mass="149457">MAKEVISTLISSQDFSTEVNTSVLTEAPDVENMVTPLTSSWNGLVEESKKQDLSRVSELDGVASPESVISLNEPNKISSLNSKIAEKIELINRLELRIEDKDDDFERYESLGHTEAENNEWRKRQEAIQARNILRSELILLQEEKINNDIINSSLNSSVPVNQLKEELLYLSLNTPEIEVEGQFKKKILLDAIEDLLDSQIEITNKKIIAIQNRLLTLTSRELNLYQTALAQLEERKALMLTEREEFKLDNAEELALKGRFRQLYKISPRQDITSFEENVITSIDRKLSWGSDRIFSEKAKIQHSKWATFVDYAIVHTSLLSSVSLPSINFGEEDVMVKFFTELDEEKTKQGSEQKGRLINVGHVFDDISDTMIRLTRGDIWTQDVVLMNNSQVEATHDLKSAYTVLVQAGGFDEGPFEKLYSQKYYPTIPLATIVEHSSPRYLDKVLSRSHFITDALSKLNPPVKPDFSLEGYEEIAPYFHRTADMASSLSRAPTWSEDIGYFRSMLTSLYPGALTAERHFDELFMYMVGKSVNTDDTTRVVRAYCYRGIEGRVIVYVRQSNRIYQFPEDTFTLQKGDSPEIDALLQSLFVFPDGQAAVRVFSDHATTGVILPKKKSLSAGDLARRHYNAVFFPYRHEQQATIDRILNLGLDEKYTEKVDNTLTDNRSFIVDKIDTHLKLLALMDISIGGGEVDENQKSEIRGWLDEFFRGERKASFGTADYIGKEGVSNPDLIFVPLTQQQSTTTEGLLVNLRLSIVIPVPRNFIDKLRLYRSQDFRVSFSLGFYSKNREEIRNIPITDSGWMGAMRDIVRYAQWLSSQGGNITMPDLDEALRRVSQYCMRTAFGFESPTEMEILKLSEIFQLRNRHKPYNKFFKDHISDDSKVNQYIGAVNFKAGMNDFVSLLRLHKSFTWRRSNEASEERVFNPNAGSAFANKLFEDIKDSYLTEWDDEVVSYNEEWWKDTIEWWRTPLRIAGYTIASVLAIMFPGLSAGIIAGIATTFITDTALDIGLLGVEDEPAEKEKLMKGIIVKTLVSIGGEALGGGGAQLTAKAMKRLLLKRASMQLKGRELAQAKQTIENYSDEAIEGVTRIARERPEMSALTKLLAQKGDGLPRINSQSVDMQSVINRYGVSVERKTNLFKRLKNFYNSHDKTTTVMEALEGIVILTLTGEIIVLVEECISGTIKDNEFYQVLKLVLLYGVAAGATTVSSMQRSPEMLEIETKVCLEKMGISEDNISLFSQASSRRGLYEKEIATETDFVEAVGKFDDVPSSHSAREKEVRRILILDKLTKLPARINFDPLYLRLSKLMAGRNMN</sequence>
<dbReference type="OrthoDB" id="5833018at2"/>
<feature type="coiled-coil region" evidence="1">
    <location>
        <begin position="216"/>
        <end position="250"/>
    </location>
</feature>
<keyword evidence="3" id="KW-1185">Reference proteome</keyword>
<dbReference type="EMBL" id="RSFA01000022">
    <property type="protein sequence ID" value="RSD31827.1"/>
    <property type="molecule type" value="Genomic_DNA"/>
</dbReference>
<name>A0A3R9E0X9_9VIBR</name>
<organism evidence="2 3">
    <name type="scientific">Vibrio pectenicida</name>
    <dbReference type="NCBI Taxonomy" id="62763"/>
    <lineage>
        <taxon>Bacteria</taxon>
        <taxon>Pseudomonadati</taxon>
        <taxon>Pseudomonadota</taxon>
        <taxon>Gammaproteobacteria</taxon>
        <taxon>Vibrionales</taxon>
        <taxon>Vibrionaceae</taxon>
        <taxon>Vibrio</taxon>
    </lineage>
</organism>
<feature type="coiled-coil region" evidence="1">
    <location>
        <begin position="77"/>
        <end position="144"/>
    </location>
</feature>